<feature type="region of interest" description="Disordered" evidence="1">
    <location>
        <begin position="231"/>
        <end position="290"/>
    </location>
</feature>
<proteinExistence type="predicted"/>
<accession>A0A085LKU4</accession>
<feature type="compositionally biased region" description="Basic and acidic residues" evidence="1">
    <location>
        <begin position="66"/>
        <end position="77"/>
    </location>
</feature>
<dbReference type="Proteomes" id="UP000030764">
    <property type="component" value="Unassembled WGS sequence"/>
</dbReference>
<feature type="region of interest" description="Disordered" evidence="1">
    <location>
        <begin position="62"/>
        <end position="111"/>
    </location>
</feature>
<sequence>MVRGGDRRMLSTGGGSAPACRNINERIQTALQDTYGRQRTIESIKAQRKSDRYKIALRRIIRSTRRHSENPSMHQDDPITPGSNTRPTSPENNRTSSDIDSLNDGEEGNSEEALASLLNSPEVHHLSAAFAALIQVMLKAPTTTTTAKSLLNATARFLTTHFADKPQWTMPRTRDPSLGAGRQNYVIHQHLFHKDRARLLDLISGKSREWHQSANPKEIAHLLAQRISKHSLPDTEPFSPKPQRPAPHGLELISEAEGVHLRTKTDPASSTMQGLQPVGLLPGHPYGLQE</sequence>
<evidence type="ECO:0000313" key="2">
    <source>
        <dbReference type="EMBL" id="KFD45590.1"/>
    </source>
</evidence>
<protein>
    <submittedName>
        <fullName evidence="2">Uncharacterized protein</fullName>
    </submittedName>
</protein>
<keyword evidence="3" id="KW-1185">Reference proteome</keyword>
<dbReference type="AlphaFoldDB" id="A0A085LKU4"/>
<name>A0A085LKU4_9BILA</name>
<dbReference type="EMBL" id="KL363457">
    <property type="protein sequence ID" value="KFD45590.1"/>
    <property type="molecule type" value="Genomic_DNA"/>
</dbReference>
<gene>
    <name evidence="2" type="ORF">M513_13537</name>
</gene>
<feature type="compositionally biased region" description="Acidic residues" evidence="1">
    <location>
        <begin position="101"/>
        <end position="110"/>
    </location>
</feature>
<feature type="compositionally biased region" description="Polar residues" evidence="1">
    <location>
        <begin position="81"/>
        <end position="100"/>
    </location>
</feature>
<reference evidence="2 3" key="1">
    <citation type="journal article" date="2014" name="Nat. Genet.">
        <title>Genome and transcriptome of the porcine whipworm Trichuris suis.</title>
        <authorList>
            <person name="Jex A.R."/>
            <person name="Nejsum P."/>
            <person name="Schwarz E.M."/>
            <person name="Hu L."/>
            <person name="Young N.D."/>
            <person name="Hall R.S."/>
            <person name="Korhonen P.K."/>
            <person name="Liao S."/>
            <person name="Thamsborg S."/>
            <person name="Xia J."/>
            <person name="Xu P."/>
            <person name="Wang S."/>
            <person name="Scheerlinck J.P."/>
            <person name="Hofmann A."/>
            <person name="Sternberg P.W."/>
            <person name="Wang J."/>
            <person name="Gasser R.B."/>
        </authorList>
    </citation>
    <scope>NUCLEOTIDE SEQUENCE [LARGE SCALE GENOMIC DNA]</scope>
    <source>
        <strain evidence="2">DCEP-RM93M</strain>
    </source>
</reference>
<organism evidence="2 3">
    <name type="scientific">Trichuris suis</name>
    <name type="common">pig whipworm</name>
    <dbReference type="NCBI Taxonomy" id="68888"/>
    <lineage>
        <taxon>Eukaryota</taxon>
        <taxon>Metazoa</taxon>
        <taxon>Ecdysozoa</taxon>
        <taxon>Nematoda</taxon>
        <taxon>Enoplea</taxon>
        <taxon>Dorylaimia</taxon>
        <taxon>Trichinellida</taxon>
        <taxon>Trichuridae</taxon>
        <taxon>Trichuris</taxon>
    </lineage>
</organism>
<evidence type="ECO:0000256" key="1">
    <source>
        <dbReference type="SAM" id="MobiDB-lite"/>
    </source>
</evidence>
<evidence type="ECO:0000313" key="3">
    <source>
        <dbReference type="Proteomes" id="UP000030764"/>
    </source>
</evidence>
<feature type="region of interest" description="Disordered" evidence="1">
    <location>
        <begin position="1"/>
        <end position="21"/>
    </location>
</feature>